<name>A0ACC0D616_9PEZI</name>
<dbReference type="Proteomes" id="UP001497680">
    <property type="component" value="Unassembled WGS sequence"/>
</dbReference>
<gene>
    <name evidence="1" type="ORF">F4821DRAFT_235110</name>
</gene>
<reference evidence="1 2" key="1">
    <citation type="journal article" date="2022" name="New Phytol.">
        <title>Ecological generalism drives hyperdiversity of secondary metabolite gene clusters in xylarialean endophytes.</title>
        <authorList>
            <person name="Franco M.E.E."/>
            <person name="Wisecaver J.H."/>
            <person name="Arnold A.E."/>
            <person name="Ju Y.M."/>
            <person name="Slot J.C."/>
            <person name="Ahrendt S."/>
            <person name="Moore L.P."/>
            <person name="Eastman K.E."/>
            <person name="Scott K."/>
            <person name="Konkel Z."/>
            <person name="Mondo S.J."/>
            <person name="Kuo A."/>
            <person name="Hayes R.D."/>
            <person name="Haridas S."/>
            <person name="Andreopoulos B."/>
            <person name="Riley R."/>
            <person name="LaButti K."/>
            <person name="Pangilinan J."/>
            <person name="Lipzen A."/>
            <person name="Amirebrahimi M."/>
            <person name="Yan J."/>
            <person name="Adam C."/>
            <person name="Keymanesh K."/>
            <person name="Ng V."/>
            <person name="Louie K."/>
            <person name="Northen T."/>
            <person name="Drula E."/>
            <person name="Henrissat B."/>
            <person name="Hsieh H.M."/>
            <person name="Youens-Clark K."/>
            <person name="Lutzoni F."/>
            <person name="Miadlikowska J."/>
            <person name="Eastwood D.C."/>
            <person name="Hamelin R.C."/>
            <person name="Grigoriev I.V."/>
            <person name="U'Ren J.M."/>
        </authorList>
    </citation>
    <scope>NUCLEOTIDE SEQUENCE [LARGE SCALE GENOMIC DNA]</scope>
    <source>
        <strain evidence="1 2">ER1909</strain>
    </source>
</reference>
<accession>A0ACC0D616</accession>
<keyword evidence="2" id="KW-1185">Reference proteome</keyword>
<protein>
    <submittedName>
        <fullName evidence="1">Heterokaryon incompatibility protein-domain-containing protein</fullName>
    </submittedName>
</protein>
<evidence type="ECO:0000313" key="1">
    <source>
        <dbReference type="EMBL" id="KAI6088025.1"/>
    </source>
</evidence>
<organism evidence="1 2">
    <name type="scientific">Hypoxylon rubiginosum</name>
    <dbReference type="NCBI Taxonomy" id="110542"/>
    <lineage>
        <taxon>Eukaryota</taxon>
        <taxon>Fungi</taxon>
        <taxon>Dikarya</taxon>
        <taxon>Ascomycota</taxon>
        <taxon>Pezizomycotina</taxon>
        <taxon>Sordariomycetes</taxon>
        <taxon>Xylariomycetidae</taxon>
        <taxon>Xylariales</taxon>
        <taxon>Hypoxylaceae</taxon>
        <taxon>Hypoxylon</taxon>
    </lineage>
</organism>
<evidence type="ECO:0000313" key="2">
    <source>
        <dbReference type="Proteomes" id="UP001497680"/>
    </source>
</evidence>
<sequence>MRLLNTQTLKLVDRQVDVPKYAILSHRWTEDEITFEDIDNFEETLRQEERWSKIINFCNKARKHGYDYAWVDTCCIDKASSAELSEAINSMFHWYRESDVCYVYLADYEHRAIPEEQLPKCEWLSRGWTLQELLAPYDVRFYDKTWGFIGDKSSFGNLISKITSIPERVLSGEDQLSAYSVAQRMSWAASRKTTRIEDTAYCLLGIFDINMPLLYGERHKAFYRLQKEILENVHDLTIFAWNPTGDNYEMFNGVLARSPLDFGFSSDVVTYDTGSNLCSVTSVGVHTDSTIWVQGASRHVKFYLRVGLRENSDEVIVIPLKMGGPNRFERLPGTIFGPSDIESGPVAQWQAKSDISIGVYLLTKPVEYSFPSQSCIQISPELRICSVAPYNLWNDRDHLFYYSGTSGLKAALLSGSFAGEVVDIILVIPRFGSDPKIFLPKGYAPQTLKILDFRERDRLSWKDLEVERPALKAVHDRCSFSVGGIEFIVTATSEQSSHQFHVVAVSVQEQRNEGRWASLRPHRVLDSVLRVSREVTRDL</sequence>
<dbReference type="EMBL" id="MU394304">
    <property type="protein sequence ID" value="KAI6088025.1"/>
    <property type="molecule type" value="Genomic_DNA"/>
</dbReference>
<proteinExistence type="predicted"/>
<comment type="caution">
    <text evidence="1">The sequence shown here is derived from an EMBL/GenBank/DDBJ whole genome shotgun (WGS) entry which is preliminary data.</text>
</comment>